<gene>
    <name evidence="3" type="ORF">Bcop_2461</name>
</gene>
<feature type="domain" description="Mce/MlaD" evidence="2">
    <location>
        <begin position="38"/>
        <end position="100"/>
    </location>
</feature>
<dbReference type="PANTHER" id="PTHR33371">
    <property type="entry name" value="INTERMEMBRANE PHOSPHOLIPID TRANSPORT SYSTEM BINDING PROTEIN MLAD-RELATED"/>
    <property type="match status" value="1"/>
</dbReference>
<evidence type="ECO:0000256" key="1">
    <source>
        <dbReference type="SAM" id="Coils"/>
    </source>
</evidence>
<keyword evidence="4" id="KW-1185">Reference proteome</keyword>
<sequence length="297" mass="33247">MKFFTKEVKIGLAGIIALFFLIYGINYLKGVEMFKPSSYMYVSFKNVNGLAKSSPVFADGYKVGLVRDIIYDYNKSENVLVEVELDTDLRIPKGSSGELVPELMGGVRMNLLLANNPRERHEVGDTIPGQLQGGMMAEVANMVPDIAKMLPKLDSILTSVNHLLAHPALEETMESVQKSSKNLEVATSEFSNLMKKDIPQITQNMNLIGENFAKVSQNLSEIELNETYTKIDSAISNINQLTERLNQKDNSLGLFLNDSTLYQRLTETGENAAKLLDDIQKNPKRYVHFSIFGKKKK</sequence>
<organism evidence="3 4">
    <name type="scientific">Bacteroides coprosuis DSM 18011</name>
    <dbReference type="NCBI Taxonomy" id="679937"/>
    <lineage>
        <taxon>Bacteria</taxon>
        <taxon>Pseudomonadati</taxon>
        <taxon>Bacteroidota</taxon>
        <taxon>Bacteroidia</taxon>
        <taxon>Bacteroidales</taxon>
        <taxon>Bacteroidaceae</taxon>
        <taxon>Bacteroides</taxon>
    </lineage>
</organism>
<keyword evidence="1" id="KW-0175">Coiled coil</keyword>
<dbReference type="Proteomes" id="UP000018439">
    <property type="component" value="Chromosome"/>
</dbReference>
<dbReference type="STRING" id="679937.Bcop_2461"/>
<dbReference type="InterPro" id="IPR003399">
    <property type="entry name" value="Mce/MlaD"/>
</dbReference>
<accession>F3ZP40</accession>
<evidence type="ECO:0000313" key="3">
    <source>
        <dbReference type="EMBL" id="EGJ72613.1"/>
    </source>
</evidence>
<feature type="coiled-coil region" evidence="1">
    <location>
        <begin position="224"/>
        <end position="251"/>
    </location>
</feature>
<dbReference type="HOGENOM" id="CLU_054524_1_0_10"/>
<dbReference type="InterPro" id="IPR052336">
    <property type="entry name" value="MlaD_Phospholipid_Transporter"/>
</dbReference>
<dbReference type="Pfam" id="PF02470">
    <property type="entry name" value="MlaD"/>
    <property type="match status" value="1"/>
</dbReference>
<dbReference type="OrthoDB" id="9769132at2"/>
<dbReference type="PANTHER" id="PTHR33371:SF4">
    <property type="entry name" value="INTERMEMBRANE PHOSPHOLIPID TRANSPORT SYSTEM BINDING PROTEIN MLAD"/>
    <property type="match status" value="1"/>
</dbReference>
<proteinExistence type="predicted"/>
<evidence type="ECO:0000259" key="2">
    <source>
        <dbReference type="Pfam" id="PF02470"/>
    </source>
</evidence>
<name>F3ZP40_9BACE</name>
<dbReference type="EMBL" id="CM001167">
    <property type="protein sequence ID" value="EGJ72613.1"/>
    <property type="molecule type" value="Genomic_DNA"/>
</dbReference>
<evidence type="ECO:0000313" key="4">
    <source>
        <dbReference type="Proteomes" id="UP000018439"/>
    </source>
</evidence>
<reference evidence="3 4" key="1">
    <citation type="journal article" date="2011" name="Stand. Genomic Sci.">
        <title>Non-contiguous finished genome sequence of Bacteroides coprosuis type strain (PC139).</title>
        <authorList>
            <person name="Land M."/>
            <person name="Held B."/>
            <person name="Gronow S."/>
            <person name="Abt B."/>
            <person name="Lucas S."/>
            <person name="Del Rio T.G."/>
            <person name="Nolan M."/>
            <person name="Tice H."/>
            <person name="Cheng J.F."/>
            <person name="Pitluck S."/>
            <person name="Liolios K."/>
            <person name="Pagani I."/>
            <person name="Ivanova N."/>
            <person name="Mavromatis K."/>
            <person name="Mikhailova N."/>
            <person name="Pati A."/>
            <person name="Tapia R."/>
            <person name="Han C."/>
            <person name="Goodwin L."/>
            <person name="Chen A."/>
            <person name="Palaniappan K."/>
            <person name="Hauser L."/>
            <person name="Brambilla E.M."/>
            <person name="Rohde M."/>
            <person name="Goker M."/>
            <person name="Detter J.C."/>
            <person name="Woyke T."/>
            <person name="Bristow J."/>
            <person name="Eisen J.A."/>
            <person name="Markowitz V."/>
            <person name="Hugenholtz P."/>
            <person name="Kyrpides N.C."/>
            <person name="Klenk H.P."/>
            <person name="Lapidus A."/>
        </authorList>
    </citation>
    <scope>NUCLEOTIDE SEQUENCE</scope>
    <source>
        <strain evidence="3 4">DSM 18011</strain>
    </source>
</reference>
<protein>
    <submittedName>
        <fullName evidence="3">Mammalian cell entry related domain protein</fullName>
    </submittedName>
</protein>
<dbReference type="eggNOG" id="COG1463">
    <property type="taxonomic scope" value="Bacteria"/>
</dbReference>
<dbReference type="AlphaFoldDB" id="F3ZP40"/>